<name>A0A1L4D3D0_9BACT</name>
<evidence type="ECO:0000313" key="1">
    <source>
        <dbReference type="EMBL" id="APJ04709.1"/>
    </source>
</evidence>
<dbReference type="RefSeq" id="WP_148698465.1">
    <property type="nucleotide sequence ID" value="NZ_CP017834.1"/>
</dbReference>
<sequence>MEYLLSKIYSDPVYSSKSLSTFQLGYFYDYFKFECHASKTFSNRDCLKDKKQAVRIYKIIRHELKKRSRLGLDYQQIH</sequence>
<proteinExistence type="predicted"/>
<dbReference type="OrthoDB" id="9876151at2"/>
<organism evidence="1 2">
    <name type="scientific">Silvanigrella aquatica</name>
    <dbReference type="NCBI Taxonomy" id="1915309"/>
    <lineage>
        <taxon>Bacteria</taxon>
        <taxon>Pseudomonadati</taxon>
        <taxon>Bdellovibrionota</taxon>
        <taxon>Oligoflexia</taxon>
        <taxon>Silvanigrellales</taxon>
        <taxon>Silvanigrellaceae</taxon>
        <taxon>Silvanigrella</taxon>
    </lineage>
</organism>
<gene>
    <name evidence="1" type="ORF">AXG55_12680</name>
</gene>
<dbReference type="KEGG" id="saqi:AXG55_12680"/>
<evidence type="ECO:0000313" key="2">
    <source>
        <dbReference type="Proteomes" id="UP000184731"/>
    </source>
</evidence>
<dbReference type="Proteomes" id="UP000184731">
    <property type="component" value="Chromosome"/>
</dbReference>
<keyword evidence="2" id="KW-1185">Reference proteome</keyword>
<accession>A0A1L4D3D0</accession>
<protein>
    <submittedName>
        <fullName evidence="1">Uncharacterized protein</fullName>
    </submittedName>
</protein>
<reference evidence="1 2" key="1">
    <citation type="submission" date="2016-10" db="EMBL/GenBank/DDBJ databases">
        <title>Silvanigrella aquatica sp. nov., isolated from a freshwater lake located in the Black Forest, Germany, description of Silvanigrellaceae fam. nov., Silvanigrellales ord. nov., reclassification of the order Bdellovibrionales in the class Oligoflexia, reclassification of the families Bacteriovoracaceae and Halobacteriovoraceae in the new order Bacteriovoracales ord. nov., and reclassification of the family Pseudobacteriovoracaceae in the order Oligoflexiales.</title>
        <authorList>
            <person name="Hahn M.W."/>
            <person name="Schmidt J."/>
            <person name="Koll U."/>
            <person name="Rohde M."/>
            <person name="Verbag S."/>
            <person name="Pitt A."/>
            <person name="Nakai R."/>
            <person name="Naganuma T."/>
            <person name="Lang E."/>
        </authorList>
    </citation>
    <scope>NUCLEOTIDE SEQUENCE [LARGE SCALE GENOMIC DNA]</scope>
    <source>
        <strain evidence="1 2">MWH-Nonnen-W8red</strain>
    </source>
</reference>
<dbReference type="EMBL" id="CP017834">
    <property type="protein sequence ID" value="APJ04709.1"/>
    <property type="molecule type" value="Genomic_DNA"/>
</dbReference>
<dbReference type="AlphaFoldDB" id="A0A1L4D3D0"/>